<name>A0A1I8F3C9_9PLAT</name>
<organism evidence="1 2">
    <name type="scientific">Macrostomum lignano</name>
    <dbReference type="NCBI Taxonomy" id="282301"/>
    <lineage>
        <taxon>Eukaryota</taxon>
        <taxon>Metazoa</taxon>
        <taxon>Spiralia</taxon>
        <taxon>Lophotrochozoa</taxon>
        <taxon>Platyhelminthes</taxon>
        <taxon>Rhabditophora</taxon>
        <taxon>Macrostomorpha</taxon>
        <taxon>Macrostomida</taxon>
        <taxon>Macrostomidae</taxon>
        <taxon>Macrostomum</taxon>
    </lineage>
</organism>
<dbReference type="WBParaSite" id="maker-unitig_18107-snap-gene-0.3-mRNA-1">
    <property type="protein sequence ID" value="maker-unitig_18107-snap-gene-0.3-mRNA-1"/>
    <property type="gene ID" value="maker-unitig_18107-snap-gene-0.3"/>
</dbReference>
<evidence type="ECO:0000313" key="2">
    <source>
        <dbReference type="WBParaSite" id="maker-unitig_18107-snap-gene-0.3-mRNA-1"/>
    </source>
</evidence>
<keyword evidence="1" id="KW-1185">Reference proteome</keyword>
<reference evidence="2" key="1">
    <citation type="submission" date="2016-11" db="UniProtKB">
        <authorList>
            <consortium name="WormBaseParasite"/>
        </authorList>
    </citation>
    <scope>IDENTIFICATION</scope>
</reference>
<dbReference type="Proteomes" id="UP000095280">
    <property type="component" value="Unplaced"/>
</dbReference>
<accession>A0A1I8F3C9</accession>
<sequence>SWASRSRSQHSKTQTQWSACTCSIIGLFWCHLRSEEMRRSGLTGDRLLMEPELNAAVALVSSDQNSAPPFCAEQTDRLRRQRALGVARRATRRDPPDH</sequence>
<dbReference type="AlphaFoldDB" id="A0A1I8F3C9"/>
<evidence type="ECO:0000313" key="1">
    <source>
        <dbReference type="Proteomes" id="UP000095280"/>
    </source>
</evidence>
<protein>
    <submittedName>
        <fullName evidence="2">Secreted protein</fullName>
    </submittedName>
</protein>
<proteinExistence type="predicted"/>